<dbReference type="AlphaFoldDB" id="A0AAD9DH39"/>
<dbReference type="Pfam" id="PF05920">
    <property type="entry name" value="Homeobox_KN"/>
    <property type="match status" value="1"/>
</dbReference>
<dbReference type="InterPro" id="IPR001356">
    <property type="entry name" value="HD"/>
</dbReference>
<name>A0AAD9DH39_9STRA</name>
<protein>
    <submittedName>
        <fullName evidence="7">Homeobox protein transcription factor</fullName>
    </submittedName>
</protein>
<reference evidence="7" key="1">
    <citation type="submission" date="2023-06" db="EMBL/GenBank/DDBJ databases">
        <title>Survivors Of The Sea: Transcriptome response of Skeletonema marinoi to long-term dormancy.</title>
        <authorList>
            <person name="Pinder M.I.M."/>
            <person name="Kourtchenko O."/>
            <person name="Robertson E.K."/>
            <person name="Larsson T."/>
            <person name="Maumus F."/>
            <person name="Osuna-Cruz C.M."/>
            <person name="Vancaester E."/>
            <person name="Stenow R."/>
            <person name="Vandepoele K."/>
            <person name="Ploug H."/>
            <person name="Bruchert V."/>
            <person name="Godhe A."/>
            <person name="Topel M."/>
        </authorList>
    </citation>
    <scope>NUCLEOTIDE SEQUENCE</scope>
    <source>
        <strain evidence="7">R05AC</strain>
    </source>
</reference>
<feature type="compositionally biased region" description="Low complexity" evidence="5">
    <location>
        <begin position="94"/>
        <end position="113"/>
    </location>
</feature>
<dbReference type="CDD" id="cd00086">
    <property type="entry name" value="homeodomain"/>
    <property type="match status" value="1"/>
</dbReference>
<dbReference type="EMBL" id="JATAAI010000003">
    <property type="protein sequence ID" value="KAK1746952.1"/>
    <property type="molecule type" value="Genomic_DNA"/>
</dbReference>
<evidence type="ECO:0000256" key="3">
    <source>
        <dbReference type="ARBA" id="ARBA00023242"/>
    </source>
</evidence>
<feature type="region of interest" description="Disordered" evidence="5">
    <location>
        <begin position="94"/>
        <end position="117"/>
    </location>
</feature>
<proteinExistence type="predicted"/>
<comment type="caution">
    <text evidence="7">The sequence shown here is derived from an EMBL/GenBank/DDBJ whole genome shotgun (WGS) entry which is preliminary data.</text>
</comment>
<dbReference type="PROSITE" id="PS50071">
    <property type="entry name" value="HOMEOBOX_2"/>
    <property type="match status" value="1"/>
</dbReference>
<feature type="region of interest" description="Disordered" evidence="5">
    <location>
        <begin position="153"/>
        <end position="185"/>
    </location>
</feature>
<gene>
    <name evidence="7" type="ORF">QTG54_002296</name>
</gene>
<accession>A0AAD9DH39</accession>
<dbReference type="GO" id="GO:0005634">
    <property type="term" value="C:nucleus"/>
    <property type="evidence" value="ECO:0007669"/>
    <property type="project" value="UniProtKB-SubCell"/>
</dbReference>
<feature type="compositionally biased region" description="Low complexity" evidence="5">
    <location>
        <begin position="175"/>
        <end position="185"/>
    </location>
</feature>
<dbReference type="Proteomes" id="UP001224775">
    <property type="component" value="Unassembled WGS sequence"/>
</dbReference>
<keyword evidence="8" id="KW-1185">Reference proteome</keyword>
<dbReference type="PANTHER" id="PTHR11850">
    <property type="entry name" value="HOMEOBOX PROTEIN TRANSCRIPTION FACTORS"/>
    <property type="match status" value="1"/>
</dbReference>
<keyword evidence="1 4" id="KW-0238">DNA-binding</keyword>
<dbReference type="SUPFAM" id="SSF46689">
    <property type="entry name" value="Homeodomain-like"/>
    <property type="match status" value="1"/>
</dbReference>
<feature type="region of interest" description="Disordered" evidence="5">
    <location>
        <begin position="1"/>
        <end position="25"/>
    </location>
</feature>
<evidence type="ECO:0000259" key="6">
    <source>
        <dbReference type="PROSITE" id="PS50071"/>
    </source>
</evidence>
<evidence type="ECO:0000256" key="1">
    <source>
        <dbReference type="ARBA" id="ARBA00023125"/>
    </source>
</evidence>
<dbReference type="InterPro" id="IPR008422">
    <property type="entry name" value="KN_HD"/>
</dbReference>
<dbReference type="Gene3D" id="1.10.10.60">
    <property type="entry name" value="Homeodomain-like"/>
    <property type="match status" value="1"/>
</dbReference>
<feature type="compositionally biased region" description="Polar residues" evidence="5">
    <location>
        <begin position="1"/>
        <end position="12"/>
    </location>
</feature>
<evidence type="ECO:0000313" key="7">
    <source>
        <dbReference type="EMBL" id="KAK1746952.1"/>
    </source>
</evidence>
<comment type="subcellular location">
    <subcellularLocation>
        <location evidence="4">Nucleus</location>
    </subcellularLocation>
</comment>
<feature type="DNA-binding region" description="Homeobox" evidence="4">
    <location>
        <begin position="18"/>
        <end position="82"/>
    </location>
</feature>
<dbReference type="InterPro" id="IPR050224">
    <property type="entry name" value="TALE_homeobox"/>
</dbReference>
<dbReference type="GO" id="GO:0003677">
    <property type="term" value="F:DNA binding"/>
    <property type="evidence" value="ECO:0007669"/>
    <property type="project" value="UniProtKB-UniRule"/>
</dbReference>
<evidence type="ECO:0000256" key="5">
    <source>
        <dbReference type="SAM" id="MobiDB-lite"/>
    </source>
</evidence>
<evidence type="ECO:0000256" key="2">
    <source>
        <dbReference type="ARBA" id="ARBA00023155"/>
    </source>
</evidence>
<organism evidence="7 8">
    <name type="scientific">Skeletonema marinoi</name>
    <dbReference type="NCBI Taxonomy" id="267567"/>
    <lineage>
        <taxon>Eukaryota</taxon>
        <taxon>Sar</taxon>
        <taxon>Stramenopiles</taxon>
        <taxon>Ochrophyta</taxon>
        <taxon>Bacillariophyta</taxon>
        <taxon>Coscinodiscophyceae</taxon>
        <taxon>Thalassiosirophycidae</taxon>
        <taxon>Thalassiosirales</taxon>
        <taxon>Skeletonemataceae</taxon>
        <taxon>Skeletonema</taxon>
        <taxon>Skeletonema marinoi-dohrnii complex</taxon>
    </lineage>
</organism>
<keyword evidence="3 4" id="KW-0539">Nucleus</keyword>
<evidence type="ECO:0000256" key="4">
    <source>
        <dbReference type="PROSITE-ProRule" id="PRU00108"/>
    </source>
</evidence>
<dbReference type="GO" id="GO:0006355">
    <property type="term" value="P:regulation of DNA-templated transcription"/>
    <property type="evidence" value="ECO:0007669"/>
    <property type="project" value="InterPro"/>
</dbReference>
<evidence type="ECO:0000313" key="8">
    <source>
        <dbReference type="Proteomes" id="UP001224775"/>
    </source>
</evidence>
<keyword evidence="2 4" id="KW-0371">Homeobox</keyword>
<sequence>MAYNSNPSSPSKGASKGINRKSSSLPSETVEYLKAWMMSPEHVAHPYPTEQEKAQIMADTGIELKQLTNWFVNNRKRYWKPRVEAKLQQRFASAASSESVSSSTSSSPVSVPSGAGGGGGALPLSISQAHQVVMQQHAAAGVARKRTNDYFAHPVSEGSASSSTCNSDDDSIDTGSVTGSSLSSGSRSLLYQGGNPLHAPAMGAAASPACISAVPLRREEVDVYVLRPETNDADVLPTIRDMTIKSNAPADRILATFPKIDIHYTIPKEIEHDRKKIQTRRDGEVLRVKKHYLKLYLATRGIHSVSSPLGATSMYAEDKPNNVSLPTSPYFPENVGINTSPSSPTGGEVFSSKVKPFLSNSPCDDDVASALHTVSPLRAFHKNALGRRPRAFTCTAIEANNNVGETIQRKRARTSSAISGGEEEWRELCQNAQSLHSRSPEFLADLKTISDQQQGKNDAGFVPRSSDVTETCISHAIKYDVSAAKLTCTTDWPNS</sequence>
<feature type="domain" description="Homeobox" evidence="6">
    <location>
        <begin position="16"/>
        <end position="81"/>
    </location>
</feature>
<dbReference type="InterPro" id="IPR009057">
    <property type="entry name" value="Homeodomain-like_sf"/>
</dbReference>
<dbReference type="SMART" id="SM00389">
    <property type="entry name" value="HOX"/>
    <property type="match status" value="1"/>
</dbReference>